<dbReference type="PANTHER" id="PTHR46353">
    <property type="entry name" value="ZINC FINGER PROTEIN 5"/>
    <property type="match status" value="1"/>
</dbReference>
<keyword evidence="1" id="KW-0863">Zinc-finger</keyword>
<accession>A0A833X6R1</accession>
<dbReference type="PROSITE" id="PS00028">
    <property type="entry name" value="ZINC_FINGER_C2H2_1"/>
    <property type="match status" value="1"/>
</dbReference>
<evidence type="ECO:0000313" key="5">
    <source>
        <dbReference type="Proteomes" id="UP000619265"/>
    </source>
</evidence>
<keyword evidence="1" id="KW-0862">Zinc</keyword>
<evidence type="ECO:0000259" key="3">
    <source>
        <dbReference type="PROSITE" id="PS50157"/>
    </source>
</evidence>
<protein>
    <recommendedName>
        <fullName evidence="3">C2H2-type domain-containing protein</fullName>
    </recommendedName>
</protein>
<comment type="caution">
    <text evidence="4">The sequence shown here is derived from an EMBL/GenBank/DDBJ whole genome shotgun (WGS) entry which is preliminary data.</text>
</comment>
<dbReference type="InterPro" id="IPR044299">
    <property type="entry name" value="GIS3/ZFP5/ZFP6"/>
</dbReference>
<evidence type="ECO:0000256" key="1">
    <source>
        <dbReference type="PROSITE-ProRule" id="PRU00042"/>
    </source>
</evidence>
<dbReference type="Proteomes" id="UP000619265">
    <property type="component" value="Unassembled WGS sequence"/>
</dbReference>
<gene>
    <name evidence="4" type="ORF">F2P56_018448</name>
</gene>
<evidence type="ECO:0000256" key="2">
    <source>
        <dbReference type="SAM" id="MobiDB-lite"/>
    </source>
</evidence>
<name>A0A833X6R1_JUGRE</name>
<evidence type="ECO:0000313" key="4">
    <source>
        <dbReference type="EMBL" id="KAF5462442.1"/>
    </source>
</evidence>
<reference evidence="4" key="1">
    <citation type="submission" date="2015-10" db="EMBL/GenBank/DDBJ databases">
        <authorList>
            <person name="Martinez-Garcia P.J."/>
            <person name="Crepeau M.W."/>
            <person name="Puiu D."/>
            <person name="Gonzalez-Ibeas D."/>
            <person name="Whalen J."/>
            <person name="Stevens K."/>
            <person name="Paul R."/>
            <person name="Butterfield T."/>
            <person name="Britton M."/>
            <person name="Reagan R."/>
            <person name="Chakraborty S."/>
            <person name="Walawage S.L."/>
            <person name="Vasquez-Gross H.A."/>
            <person name="Cardeno C."/>
            <person name="Famula R."/>
            <person name="Pratt K."/>
            <person name="Kuruganti S."/>
            <person name="Aradhya M.K."/>
            <person name="Leslie C.A."/>
            <person name="Dandekar A.M."/>
            <person name="Salzberg S.L."/>
            <person name="Wegrzyn J.L."/>
            <person name="Langley C.H."/>
            <person name="Neale D.B."/>
        </authorList>
    </citation>
    <scope>NUCLEOTIDE SEQUENCE</scope>
    <source>
        <tissue evidence="4">Leaves</tissue>
    </source>
</reference>
<feature type="region of interest" description="Disordered" evidence="2">
    <location>
        <begin position="79"/>
        <end position="102"/>
    </location>
</feature>
<dbReference type="InterPro" id="IPR013087">
    <property type="entry name" value="Znf_C2H2_type"/>
</dbReference>
<dbReference type="SUPFAM" id="SSF57667">
    <property type="entry name" value="beta-beta-alpha zinc fingers"/>
    <property type="match status" value="1"/>
</dbReference>
<dbReference type="PANTHER" id="PTHR46353:SF11">
    <property type="entry name" value="C2H2-TYPE DOMAIN-CONTAINING PROTEIN"/>
    <property type="match status" value="1"/>
</dbReference>
<dbReference type="Gene3D" id="3.30.160.60">
    <property type="entry name" value="Classic Zinc Finger"/>
    <property type="match status" value="1"/>
</dbReference>
<feature type="compositionally biased region" description="Basic residues" evidence="2">
    <location>
        <begin position="84"/>
        <end position="95"/>
    </location>
</feature>
<dbReference type="EMBL" id="LIHL02000008">
    <property type="protein sequence ID" value="KAF5462442.1"/>
    <property type="molecule type" value="Genomic_DNA"/>
</dbReference>
<dbReference type="InterPro" id="IPR036236">
    <property type="entry name" value="Znf_C2H2_sf"/>
</dbReference>
<dbReference type="GO" id="GO:0010090">
    <property type="term" value="P:trichome morphogenesis"/>
    <property type="evidence" value="ECO:0007669"/>
    <property type="project" value="InterPro"/>
</dbReference>
<feature type="domain" description="C2H2-type" evidence="3">
    <location>
        <begin position="64"/>
        <end position="91"/>
    </location>
</feature>
<keyword evidence="1" id="KW-0479">Metal-binding</keyword>
<organism evidence="4 5">
    <name type="scientific">Juglans regia</name>
    <name type="common">English walnut</name>
    <dbReference type="NCBI Taxonomy" id="51240"/>
    <lineage>
        <taxon>Eukaryota</taxon>
        <taxon>Viridiplantae</taxon>
        <taxon>Streptophyta</taxon>
        <taxon>Embryophyta</taxon>
        <taxon>Tracheophyta</taxon>
        <taxon>Spermatophyta</taxon>
        <taxon>Magnoliopsida</taxon>
        <taxon>eudicotyledons</taxon>
        <taxon>Gunneridae</taxon>
        <taxon>Pentapetalae</taxon>
        <taxon>rosids</taxon>
        <taxon>fabids</taxon>
        <taxon>Fagales</taxon>
        <taxon>Juglandaceae</taxon>
        <taxon>Juglans</taxon>
    </lineage>
</organism>
<dbReference type="Gramene" id="Jr08_11720_p1">
    <property type="protein sequence ID" value="cds.Jr08_11720_p1"/>
    <property type="gene ID" value="Jr08_11720"/>
</dbReference>
<dbReference type="GO" id="GO:0008270">
    <property type="term" value="F:zinc ion binding"/>
    <property type="evidence" value="ECO:0007669"/>
    <property type="project" value="UniProtKB-KW"/>
</dbReference>
<proteinExistence type="predicted"/>
<reference evidence="4" key="2">
    <citation type="submission" date="2020-03" db="EMBL/GenBank/DDBJ databases">
        <title>Walnut 2.0.</title>
        <authorList>
            <person name="Marrano A."/>
            <person name="Britton M."/>
            <person name="Zimin A.V."/>
            <person name="Zaini P.A."/>
            <person name="Workman R."/>
            <person name="Puiu D."/>
            <person name="Bianco L."/>
            <person name="Allen B.J."/>
            <person name="Troggio M."/>
            <person name="Leslie C.A."/>
            <person name="Timp W."/>
            <person name="Dendekar A."/>
            <person name="Salzberg S.L."/>
            <person name="Neale D.B."/>
        </authorList>
    </citation>
    <scope>NUCLEOTIDE SEQUENCE</scope>
    <source>
        <tissue evidence="4">Leaves</tissue>
    </source>
</reference>
<feature type="non-terminal residue" evidence="4">
    <location>
        <position position="1"/>
    </location>
</feature>
<dbReference type="PROSITE" id="PS50157">
    <property type="entry name" value="ZINC_FINGER_C2H2_2"/>
    <property type="match status" value="1"/>
</dbReference>
<sequence>CMSDKVSLIACQLKTRFQQANLSSTSMANENPTSRLRLFGFPLMEHQEFAVKRENFEDQEQKKFLCQYCRRAFANSQALGGHQNAHKRERQRARRSTSQFHSGHHGQYFIAAARAPILTSHAVRSASVLPIYSRGFVSTSSAAATSLVSRSQAAHASFYPFRPPWISSFPPRFLEATPVRFPSNAQSLAEFSAGKLPEGELGADLHLKLSPSGSG</sequence>
<dbReference type="AlphaFoldDB" id="A0A833X6R1"/>